<dbReference type="InterPro" id="IPR011993">
    <property type="entry name" value="PH-like_dom_sf"/>
</dbReference>
<dbReference type="PANTHER" id="PTHR47014:SF1">
    <property type="entry name" value="PLECKSTRIN HOMOLOGY DOMAIN-CONTAINING FAMILY S MEMBER 1"/>
    <property type="match status" value="1"/>
</dbReference>
<name>A0A8T2IJ63_9PIPI</name>
<dbReference type="Gene3D" id="2.30.29.30">
    <property type="entry name" value="Pleckstrin-homology domain (PH domain)/Phosphotyrosine-binding domain (PTB)"/>
    <property type="match status" value="1"/>
</dbReference>
<proteinExistence type="predicted"/>
<dbReference type="EMBL" id="JAACNH010000059">
    <property type="protein sequence ID" value="KAG8431843.1"/>
    <property type="molecule type" value="Genomic_DNA"/>
</dbReference>
<feature type="region of interest" description="Disordered" evidence="1">
    <location>
        <begin position="212"/>
        <end position="243"/>
    </location>
</feature>
<gene>
    <name evidence="3" type="ORF">GDO86_019749</name>
</gene>
<dbReference type="InterPro" id="IPR042986">
    <property type="entry name" value="PLEKHS1"/>
</dbReference>
<comment type="caution">
    <text evidence="3">The sequence shown here is derived from an EMBL/GenBank/DDBJ whole genome shotgun (WGS) entry which is preliminary data.</text>
</comment>
<protein>
    <recommendedName>
        <fullName evidence="2">PH domain-containing protein</fullName>
    </recommendedName>
</protein>
<dbReference type="AlphaFoldDB" id="A0A8T2IJ63"/>
<sequence length="390" mass="44878">MFQWKKRLFVLRKCLGEAYTLNYYTMESGTEEKKGCINVSEIQRIERGSECPKEDLTTTLRVCKCPPEKVLVIRTEKRNFFLVTDEEKQEIDSWCRCLTDILNTRTKSEFSGTLPLTTKDYDVTNHYDFPSRHSITGAQQETKSDTRPSSFPANYAKSGITMTEEEQRKRSATAPALLSNAFHSQCFISPQQSFPIADSDSNSDSDTENIYQVPRRLKMSIDDPSKALDKQEASDTDTESGVYEDMHGYLPQFTMTSRTPQSTEESATLTKNKEKQLTPLDLIKIRFEQMDAHCLQKKEITVRTEYLQKYLEVLEVGECLYIYRWNGPNEIGCIFHHGDHIDHINEFRVRSQTMFHQLLNISVQKSVKLNIFTDCNAPVFHVDGCSCAPE</sequence>
<feature type="compositionally biased region" description="Basic and acidic residues" evidence="1">
    <location>
        <begin position="219"/>
        <end position="233"/>
    </location>
</feature>
<dbReference type="Proteomes" id="UP000812440">
    <property type="component" value="Unassembled WGS sequence"/>
</dbReference>
<dbReference type="SUPFAM" id="SSF50729">
    <property type="entry name" value="PH domain-like"/>
    <property type="match status" value="1"/>
</dbReference>
<dbReference type="PROSITE" id="PS50003">
    <property type="entry name" value="PH_DOMAIN"/>
    <property type="match status" value="1"/>
</dbReference>
<feature type="compositionally biased region" description="Polar residues" evidence="1">
    <location>
        <begin position="133"/>
        <end position="152"/>
    </location>
</feature>
<dbReference type="InterPro" id="IPR001849">
    <property type="entry name" value="PH_domain"/>
</dbReference>
<evidence type="ECO:0000259" key="2">
    <source>
        <dbReference type="PROSITE" id="PS50003"/>
    </source>
</evidence>
<accession>A0A8T2IJ63</accession>
<dbReference type="OrthoDB" id="9900190at2759"/>
<organism evidence="3 4">
    <name type="scientific">Hymenochirus boettgeri</name>
    <name type="common">Congo dwarf clawed frog</name>
    <dbReference type="NCBI Taxonomy" id="247094"/>
    <lineage>
        <taxon>Eukaryota</taxon>
        <taxon>Metazoa</taxon>
        <taxon>Chordata</taxon>
        <taxon>Craniata</taxon>
        <taxon>Vertebrata</taxon>
        <taxon>Euteleostomi</taxon>
        <taxon>Amphibia</taxon>
        <taxon>Batrachia</taxon>
        <taxon>Anura</taxon>
        <taxon>Pipoidea</taxon>
        <taxon>Pipidae</taxon>
        <taxon>Pipinae</taxon>
        <taxon>Hymenochirus</taxon>
    </lineage>
</organism>
<evidence type="ECO:0000313" key="4">
    <source>
        <dbReference type="Proteomes" id="UP000812440"/>
    </source>
</evidence>
<feature type="domain" description="PH" evidence="2">
    <location>
        <begin position="1"/>
        <end position="103"/>
    </location>
</feature>
<evidence type="ECO:0000256" key="1">
    <source>
        <dbReference type="SAM" id="MobiDB-lite"/>
    </source>
</evidence>
<dbReference type="PANTHER" id="PTHR47014">
    <property type="entry name" value="PLECKSTRIN HOMOLOGY DOMAIN-CONTAINING FAMILY S MEMBER 1"/>
    <property type="match status" value="1"/>
</dbReference>
<keyword evidence="4" id="KW-1185">Reference proteome</keyword>
<evidence type="ECO:0000313" key="3">
    <source>
        <dbReference type="EMBL" id="KAG8431843.1"/>
    </source>
</evidence>
<feature type="region of interest" description="Disordered" evidence="1">
    <location>
        <begin position="132"/>
        <end position="172"/>
    </location>
</feature>
<reference evidence="3" key="1">
    <citation type="thesis" date="2020" institute="ProQuest LLC" country="789 East Eisenhower Parkway, Ann Arbor, MI, USA">
        <title>Comparative Genomics and Chromosome Evolution.</title>
        <authorList>
            <person name="Mudd A.B."/>
        </authorList>
    </citation>
    <scope>NUCLEOTIDE SEQUENCE</scope>
    <source>
        <strain evidence="3">Female2</strain>
        <tissue evidence="3">Blood</tissue>
    </source>
</reference>